<comment type="caution">
    <text evidence="2">The sequence shown here is derived from an EMBL/GenBank/DDBJ whole genome shotgun (WGS) entry which is preliminary data.</text>
</comment>
<dbReference type="RefSeq" id="WP_212527791.1">
    <property type="nucleotide sequence ID" value="NZ_JAGSOG010000026.1"/>
</dbReference>
<accession>A0A941ESY6</accession>
<dbReference type="InterPro" id="IPR045697">
    <property type="entry name" value="DUF5919"/>
</dbReference>
<keyword evidence="3" id="KW-1185">Reference proteome</keyword>
<dbReference type="AlphaFoldDB" id="A0A941ESY6"/>
<dbReference type="EMBL" id="JAGSOG010000026">
    <property type="protein sequence ID" value="MBR7833269.1"/>
    <property type="molecule type" value="Genomic_DNA"/>
</dbReference>
<sequence>MRTRIHGLFQVDTVIPSILVITAVVMSLDPTVFGVAVSERQIVLGFFGFLGVDALLERLGRLHRIEARLDEFAQQVAGAVPAGRLLRSRSSFERMDVLVGRASRSVLIIGINLEGAVAALGELTELARSGGTVRLLAMDPDGDALAPAARTAGVDPQIRRQKIIQNLGLLREHFETRLTEEQRRRVSVHVADNVLHTGVVGLDTAHRSGILVVQHYLTGTPAERSPLLELHADRDQPWYDRYLTQCETCLKEARAW</sequence>
<reference evidence="2" key="1">
    <citation type="submission" date="2021-04" db="EMBL/GenBank/DDBJ databases">
        <title>Genome based classification of Actinospica acidithermotolerans sp. nov., an actinobacterium isolated from an Indonesian hot spring.</title>
        <authorList>
            <person name="Kusuma A.B."/>
            <person name="Putra K.E."/>
            <person name="Nafisah S."/>
            <person name="Loh J."/>
            <person name="Nouioui I."/>
            <person name="Goodfellow M."/>
        </authorList>
    </citation>
    <scope>NUCLEOTIDE SEQUENCE</scope>
    <source>
        <strain evidence="2">CSCA 57</strain>
    </source>
</reference>
<gene>
    <name evidence="2" type="ORF">KDL01_08330</name>
</gene>
<protein>
    <recommendedName>
        <fullName evidence="1">DUF5919 domain-containing protein</fullName>
    </recommendedName>
</protein>
<organism evidence="2 3">
    <name type="scientific">Actinospica durhamensis</name>
    <dbReference type="NCBI Taxonomy" id="1508375"/>
    <lineage>
        <taxon>Bacteria</taxon>
        <taxon>Bacillati</taxon>
        <taxon>Actinomycetota</taxon>
        <taxon>Actinomycetes</taxon>
        <taxon>Catenulisporales</taxon>
        <taxon>Actinospicaceae</taxon>
        <taxon>Actinospica</taxon>
    </lineage>
</organism>
<evidence type="ECO:0000259" key="1">
    <source>
        <dbReference type="Pfam" id="PF19319"/>
    </source>
</evidence>
<proteinExistence type="predicted"/>
<name>A0A941ESY6_9ACTN</name>
<evidence type="ECO:0000313" key="3">
    <source>
        <dbReference type="Proteomes" id="UP000675781"/>
    </source>
</evidence>
<evidence type="ECO:0000313" key="2">
    <source>
        <dbReference type="EMBL" id="MBR7833269.1"/>
    </source>
</evidence>
<dbReference type="Pfam" id="PF19319">
    <property type="entry name" value="DUF5919"/>
    <property type="match status" value="1"/>
</dbReference>
<dbReference type="Proteomes" id="UP000675781">
    <property type="component" value="Unassembled WGS sequence"/>
</dbReference>
<feature type="domain" description="DUF5919" evidence="1">
    <location>
        <begin position="121"/>
        <end position="235"/>
    </location>
</feature>